<name>A0ABW3KXX3_9BACI</name>
<protein>
    <submittedName>
        <fullName evidence="2">DUF2759 domain-containing protein</fullName>
    </submittedName>
</protein>
<dbReference type="EMBL" id="JBHTKL010000001">
    <property type="protein sequence ID" value="MFD1018742.1"/>
    <property type="molecule type" value="Genomic_DNA"/>
</dbReference>
<keyword evidence="1" id="KW-0472">Membrane</keyword>
<keyword evidence="1" id="KW-0812">Transmembrane</keyword>
<keyword evidence="1" id="KW-1133">Transmembrane helix</keyword>
<reference evidence="3" key="1">
    <citation type="journal article" date="2019" name="Int. J. Syst. Evol. Microbiol.">
        <title>The Global Catalogue of Microorganisms (GCM) 10K type strain sequencing project: providing services to taxonomists for standard genome sequencing and annotation.</title>
        <authorList>
            <consortium name="The Broad Institute Genomics Platform"/>
            <consortium name="The Broad Institute Genome Sequencing Center for Infectious Disease"/>
            <person name="Wu L."/>
            <person name="Ma J."/>
        </authorList>
    </citation>
    <scope>NUCLEOTIDE SEQUENCE [LARGE SCALE GENOMIC DNA]</scope>
    <source>
        <strain evidence="3">CCUG 56607</strain>
    </source>
</reference>
<accession>A0ABW3KXX3</accession>
<dbReference type="InterPro" id="IPR024490">
    <property type="entry name" value="DUF2759"/>
</dbReference>
<gene>
    <name evidence="2" type="ORF">ACFQ2J_05955</name>
</gene>
<sequence>MLILVTAIIILLVAILCVLAVFREVKNKNFFAVAFAGVSALIFGWFSIMTLYSNLFG</sequence>
<dbReference type="Pfam" id="PF10958">
    <property type="entry name" value="DUF2759"/>
    <property type="match status" value="1"/>
</dbReference>
<dbReference type="RefSeq" id="WP_386057474.1">
    <property type="nucleotide sequence ID" value="NZ_JBHTKL010000001.1"/>
</dbReference>
<dbReference type="Proteomes" id="UP001596990">
    <property type="component" value="Unassembled WGS sequence"/>
</dbReference>
<feature type="transmembrane region" description="Helical" evidence="1">
    <location>
        <begin position="30"/>
        <end position="52"/>
    </location>
</feature>
<keyword evidence="3" id="KW-1185">Reference proteome</keyword>
<comment type="caution">
    <text evidence="2">The sequence shown here is derived from an EMBL/GenBank/DDBJ whole genome shotgun (WGS) entry which is preliminary data.</text>
</comment>
<evidence type="ECO:0000313" key="2">
    <source>
        <dbReference type="EMBL" id="MFD1018742.1"/>
    </source>
</evidence>
<organism evidence="2 3">
    <name type="scientific">Thalassobacillus hwangdonensis</name>
    <dbReference type="NCBI Taxonomy" id="546108"/>
    <lineage>
        <taxon>Bacteria</taxon>
        <taxon>Bacillati</taxon>
        <taxon>Bacillota</taxon>
        <taxon>Bacilli</taxon>
        <taxon>Bacillales</taxon>
        <taxon>Bacillaceae</taxon>
        <taxon>Thalassobacillus</taxon>
    </lineage>
</organism>
<evidence type="ECO:0000313" key="3">
    <source>
        <dbReference type="Proteomes" id="UP001596990"/>
    </source>
</evidence>
<evidence type="ECO:0000256" key="1">
    <source>
        <dbReference type="SAM" id="Phobius"/>
    </source>
</evidence>
<proteinExistence type="predicted"/>